<dbReference type="NCBIfam" id="NF033103">
    <property type="entry name" value="bla_class_A"/>
    <property type="match status" value="1"/>
</dbReference>
<reference evidence="3 4" key="1">
    <citation type="submission" date="2020-05" db="EMBL/GenBank/DDBJ databases">
        <title>Genome Sequencing of Type Strains.</title>
        <authorList>
            <person name="Lemaire J.F."/>
            <person name="Inderbitzin P."/>
            <person name="Gregorio O.A."/>
            <person name="Collins S.B."/>
            <person name="Wespe N."/>
            <person name="Knight-Connoni V."/>
        </authorList>
    </citation>
    <scope>NUCLEOTIDE SEQUENCE [LARGE SCALE GENOMIC DNA]</scope>
    <source>
        <strain evidence="3 4">DSM 20512</strain>
    </source>
</reference>
<evidence type="ECO:0000259" key="2">
    <source>
        <dbReference type="Pfam" id="PF13354"/>
    </source>
</evidence>
<protein>
    <submittedName>
        <fullName evidence="3">Class A beta-lactamase</fullName>
    </submittedName>
</protein>
<evidence type="ECO:0000313" key="4">
    <source>
        <dbReference type="Proteomes" id="UP000539146"/>
    </source>
</evidence>
<dbReference type="SUPFAM" id="SSF56601">
    <property type="entry name" value="beta-lactamase/transpeptidase-like"/>
    <property type="match status" value="1"/>
</dbReference>
<accession>A0A850DUZ7</accession>
<dbReference type="PRINTS" id="PR00118">
    <property type="entry name" value="BLACTAMASEA"/>
</dbReference>
<sequence>MVALTAVLLTGCTAGDGPGGPASAGSTTSADAPTATPTAAVPTATVPMIDGTIRQAFADLERRDGARVGVVAVDTGTGRSLGYRADERFAFASTNKVQIAAAALAASSPADLDEVVHYDRGDLLSYAPVTTPAVDTGLTVRQLVEAAIRQSDNTAANLLVERVGGVAGVTRWLRGLGDTTTDVSRTEPDLNTALPGDRRDTTTPAQSAADLRAVLLGDALDTDDRSLLRDAMLGTTTGATTIRAGVDPSCTVADKTGTASYGVRNDVAVVTPPGRDPIVLVVMTAHGSADAEPSDTLVAEATRIAIAHLG</sequence>
<dbReference type="InterPro" id="IPR045155">
    <property type="entry name" value="Beta-lactam_cat"/>
</dbReference>
<dbReference type="Pfam" id="PF13354">
    <property type="entry name" value="Beta-lactamase2"/>
    <property type="match status" value="1"/>
</dbReference>
<dbReference type="Gene3D" id="3.40.710.10">
    <property type="entry name" value="DD-peptidase/beta-lactamase superfamily"/>
    <property type="match status" value="1"/>
</dbReference>
<dbReference type="PANTHER" id="PTHR35333">
    <property type="entry name" value="BETA-LACTAMASE"/>
    <property type="match status" value="1"/>
</dbReference>
<name>A0A850DUZ7_9MICO</name>
<evidence type="ECO:0000256" key="1">
    <source>
        <dbReference type="SAM" id="MobiDB-lite"/>
    </source>
</evidence>
<dbReference type="InterPro" id="IPR012338">
    <property type="entry name" value="Beta-lactam/transpept-like"/>
</dbReference>
<dbReference type="GO" id="GO:0008800">
    <property type="term" value="F:beta-lactamase activity"/>
    <property type="evidence" value="ECO:0007669"/>
    <property type="project" value="InterPro"/>
</dbReference>
<comment type="caution">
    <text evidence="3">The sequence shown here is derived from an EMBL/GenBank/DDBJ whole genome shotgun (WGS) entry which is preliminary data.</text>
</comment>
<dbReference type="PANTHER" id="PTHR35333:SF3">
    <property type="entry name" value="BETA-LACTAMASE-TYPE TRANSPEPTIDASE FOLD CONTAINING PROTEIN"/>
    <property type="match status" value="1"/>
</dbReference>
<proteinExistence type="predicted"/>
<feature type="domain" description="Beta-lactamase class A catalytic" evidence="2">
    <location>
        <begin position="69"/>
        <end position="284"/>
    </location>
</feature>
<feature type="region of interest" description="Disordered" evidence="1">
    <location>
        <begin position="15"/>
        <end position="41"/>
    </location>
</feature>
<dbReference type="EMBL" id="JABMCG010000095">
    <property type="protein sequence ID" value="NUU27980.1"/>
    <property type="molecule type" value="Genomic_DNA"/>
</dbReference>
<organism evidence="3 4">
    <name type="scientific">Curtobacterium citreum</name>
    <dbReference type="NCBI Taxonomy" id="2036"/>
    <lineage>
        <taxon>Bacteria</taxon>
        <taxon>Bacillati</taxon>
        <taxon>Actinomycetota</taxon>
        <taxon>Actinomycetes</taxon>
        <taxon>Micrococcales</taxon>
        <taxon>Microbacteriaceae</taxon>
        <taxon>Curtobacterium</taxon>
    </lineage>
</organism>
<feature type="compositionally biased region" description="Low complexity" evidence="1">
    <location>
        <begin position="23"/>
        <end position="41"/>
    </location>
</feature>
<dbReference type="AlphaFoldDB" id="A0A850DUZ7"/>
<gene>
    <name evidence="3" type="primary">bla</name>
    <name evidence="3" type="ORF">HP467_07620</name>
</gene>
<dbReference type="Proteomes" id="UP000539146">
    <property type="component" value="Unassembled WGS sequence"/>
</dbReference>
<dbReference type="GO" id="GO:0046677">
    <property type="term" value="P:response to antibiotic"/>
    <property type="evidence" value="ECO:0007669"/>
    <property type="project" value="InterPro"/>
</dbReference>
<dbReference type="InterPro" id="IPR000871">
    <property type="entry name" value="Beta-lactam_class-A"/>
</dbReference>
<evidence type="ECO:0000313" key="3">
    <source>
        <dbReference type="EMBL" id="NUU27980.1"/>
    </source>
</evidence>
<feature type="region of interest" description="Disordered" evidence="1">
    <location>
        <begin position="180"/>
        <end position="205"/>
    </location>
</feature>
<dbReference type="GO" id="GO:0030655">
    <property type="term" value="P:beta-lactam antibiotic catabolic process"/>
    <property type="evidence" value="ECO:0007669"/>
    <property type="project" value="InterPro"/>
</dbReference>